<dbReference type="PROSITE" id="PS50061">
    <property type="entry name" value="ETS_DOMAIN_3"/>
    <property type="match status" value="1"/>
</dbReference>
<feature type="domain" description="ETS" evidence="1">
    <location>
        <begin position="78"/>
        <end position="158"/>
    </location>
</feature>
<evidence type="ECO:0000259" key="1">
    <source>
        <dbReference type="PROSITE" id="PS50061"/>
    </source>
</evidence>
<dbReference type="Pfam" id="PF09651">
    <property type="entry name" value="Cas_APE2256"/>
    <property type="match status" value="1"/>
</dbReference>
<gene>
    <name evidence="2" type="ORF">ENU72_00500</name>
</gene>
<evidence type="ECO:0000313" key="2">
    <source>
        <dbReference type="EMBL" id="HGK53491.1"/>
    </source>
</evidence>
<dbReference type="GO" id="GO:0003700">
    <property type="term" value="F:DNA-binding transcription factor activity"/>
    <property type="evidence" value="ECO:0007669"/>
    <property type="project" value="InterPro"/>
</dbReference>
<dbReference type="NCBIfam" id="TIGR02619">
    <property type="entry name" value="putative CRISPR-associated protein, APE2256 family"/>
    <property type="match status" value="1"/>
</dbReference>
<accession>A0A7V4E1T9</accession>
<dbReference type="Gene3D" id="3.40.50.10770">
    <property type="entry name" value="Hypothetical protein VC1899 like domain (Restriction endonuclease-like)"/>
    <property type="match status" value="1"/>
</dbReference>
<dbReference type="InterPro" id="IPR013442">
    <property type="entry name" value="SSO1393-like"/>
</dbReference>
<organism evidence="2">
    <name type="scientific">candidate division WOR-3 bacterium</name>
    <dbReference type="NCBI Taxonomy" id="2052148"/>
    <lineage>
        <taxon>Bacteria</taxon>
        <taxon>Bacteria division WOR-3</taxon>
    </lineage>
</organism>
<sequence>MKEFHIISSGVSILTNAQRAGILPQGKKVADEDYWEMLLRNPSEINKLKEFVKLDPYKNSAELNTFLRVVKDKNPEEIEVYLFGTKTSSNELCRRVIEAYLKELGFKLYTPIEVSGYFWEAKFDEKYAIDEFKRGISELLDRLIYLAKRKKEEGYKVYFNPTGGLKAHVITTALAAYLVDADVYYMNEEFNTVVFMPPLFYIPKGREVEILQSLFTNKYLSGKEAEKLYSDASNEIERLLTYGLVSIERDELGTIYRIKLTEKGKFLYAKLKD</sequence>
<dbReference type="Gene3D" id="1.10.196.30">
    <property type="match status" value="1"/>
</dbReference>
<reference evidence="2" key="1">
    <citation type="journal article" date="2020" name="mSystems">
        <title>Genome- and Community-Level Interaction Insights into Carbon Utilization and Element Cycling Functions of Hydrothermarchaeota in Hydrothermal Sediment.</title>
        <authorList>
            <person name="Zhou Z."/>
            <person name="Liu Y."/>
            <person name="Xu W."/>
            <person name="Pan J."/>
            <person name="Luo Z.H."/>
            <person name="Li M."/>
        </authorList>
    </citation>
    <scope>NUCLEOTIDE SEQUENCE [LARGE SCALE GENOMIC DNA]</scope>
    <source>
        <strain evidence="2">SpSt-695</strain>
    </source>
</reference>
<proteinExistence type="predicted"/>
<comment type="caution">
    <text evidence="2">The sequence shown here is derived from an EMBL/GenBank/DDBJ whole genome shotgun (WGS) entry which is preliminary data.</text>
</comment>
<dbReference type="InterPro" id="IPR000418">
    <property type="entry name" value="Ets_dom"/>
</dbReference>
<dbReference type="EMBL" id="DTDP01000018">
    <property type="protein sequence ID" value="HGK53491.1"/>
    <property type="molecule type" value="Genomic_DNA"/>
</dbReference>
<dbReference type="AlphaFoldDB" id="A0A7V4E1T9"/>
<protein>
    <submittedName>
        <fullName evidence="2">Putative CRISPR-associated protein</fullName>
    </submittedName>
</protein>
<dbReference type="GO" id="GO:0043565">
    <property type="term" value="F:sequence-specific DNA binding"/>
    <property type="evidence" value="ECO:0007669"/>
    <property type="project" value="InterPro"/>
</dbReference>
<name>A0A7V4E1T9_UNCW3</name>